<evidence type="ECO:0000313" key="5">
    <source>
        <dbReference type="EMBL" id="OEV39430.1"/>
    </source>
</evidence>
<dbReference type="AlphaFoldDB" id="A0A1E7NFE6"/>
<dbReference type="CDD" id="cd00518">
    <property type="entry name" value="H2MP"/>
    <property type="match status" value="1"/>
</dbReference>
<comment type="caution">
    <text evidence="5">The sequence shown here is derived from an EMBL/GenBank/DDBJ whole genome shotgun (WGS) entry which is preliminary data.</text>
</comment>
<dbReference type="RefSeq" id="WP_046387080.1">
    <property type="nucleotide sequence ID" value="NZ_JBEZAD010000028.1"/>
</dbReference>
<dbReference type="Gene3D" id="3.40.50.1450">
    <property type="entry name" value="HybD-like"/>
    <property type="match status" value="1"/>
</dbReference>
<dbReference type="GO" id="GO:0016485">
    <property type="term" value="P:protein processing"/>
    <property type="evidence" value="ECO:0007669"/>
    <property type="project" value="TreeGrafter"/>
</dbReference>
<keyword evidence="4" id="KW-0378">Hydrolase</keyword>
<comment type="similarity">
    <text evidence="1">Belongs to the peptidase A31 family.</text>
</comment>
<evidence type="ECO:0000256" key="3">
    <source>
        <dbReference type="ARBA" id="ARBA00022750"/>
    </source>
</evidence>
<keyword evidence="3" id="KW-0064">Aspartyl protease</keyword>
<gene>
    <name evidence="5" type="ORF">HS99_0001645</name>
</gene>
<proteinExistence type="inferred from homology"/>
<accession>A0A1E7NFE6</accession>
<dbReference type="InterPro" id="IPR023430">
    <property type="entry name" value="Pept_HybD-like_dom_sf"/>
</dbReference>
<dbReference type="SUPFAM" id="SSF53163">
    <property type="entry name" value="HybD-like"/>
    <property type="match status" value="1"/>
</dbReference>
<dbReference type="GO" id="GO:0008047">
    <property type="term" value="F:enzyme activator activity"/>
    <property type="evidence" value="ECO:0007669"/>
    <property type="project" value="InterPro"/>
</dbReference>
<dbReference type="NCBIfam" id="TIGR00072">
    <property type="entry name" value="hydrog_prot"/>
    <property type="match status" value="1"/>
</dbReference>
<dbReference type="InterPro" id="IPR000671">
    <property type="entry name" value="Peptidase_A31"/>
</dbReference>
<organism evidence="5 6">
    <name type="scientific">Kitasatospora aureofaciens</name>
    <name type="common">Streptomyces aureofaciens</name>
    <dbReference type="NCBI Taxonomy" id="1894"/>
    <lineage>
        <taxon>Bacteria</taxon>
        <taxon>Bacillati</taxon>
        <taxon>Actinomycetota</taxon>
        <taxon>Actinomycetes</taxon>
        <taxon>Kitasatosporales</taxon>
        <taxon>Streptomycetaceae</taxon>
        <taxon>Kitasatospora</taxon>
    </lineage>
</organism>
<dbReference type="PRINTS" id="PR00446">
    <property type="entry name" value="HYDRGNUPTAKE"/>
</dbReference>
<evidence type="ECO:0000256" key="4">
    <source>
        <dbReference type="ARBA" id="ARBA00022801"/>
    </source>
</evidence>
<evidence type="ECO:0000256" key="2">
    <source>
        <dbReference type="ARBA" id="ARBA00022670"/>
    </source>
</evidence>
<protein>
    <submittedName>
        <fullName evidence="5">Hydrogenase maturation protease</fullName>
    </submittedName>
</protein>
<dbReference type="Proteomes" id="UP000037395">
    <property type="component" value="Unassembled WGS sequence"/>
</dbReference>
<dbReference type="GO" id="GO:0004190">
    <property type="term" value="F:aspartic-type endopeptidase activity"/>
    <property type="evidence" value="ECO:0007669"/>
    <property type="project" value="UniProtKB-KW"/>
</dbReference>
<name>A0A1E7NFE6_KITAU</name>
<dbReference type="PANTHER" id="PTHR30302">
    <property type="entry name" value="HYDROGENASE 1 MATURATION PROTEASE"/>
    <property type="match status" value="1"/>
</dbReference>
<keyword evidence="2 5" id="KW-0645">Protease</keyword>
<dbReference type="PANTHER" id="PTHR30302:SF1">
    <property type="entry name" value="HYDROGENASE 2 MATURATION PROTEASE"/>
    <property type="match status" value="1"/>
</dbReference>
<keyword evidence="6" id="KW-1185">Reference proteome</keyword>
<dbReference type="EMBL" id="JPRF03000001">
    <property type="protein sequence ID" value="OEV39430.1"/>
    <property type="molecule type" value="Genomic_DNA"/>
</dbReference>
<sequence>MTGRVVVIGMGNPFRRDDGVGPAVIEAVRTQVPADTVLTVSDGEPVRILDLWHRHDQVVVVEAVHAHPGQPGRLLTLRADQAERAAVGSASTHALGLGETFALAAALDRMPRALVVHAVEGADFTLGVGLSPAVRTALPELTRRVADSIRKAHRTLGRAGGDTADGGPHKPP</sequence>
<evidence type="ECO:0000313" key="6">
    <source>
        <dbReference type="Proteomes" id="UP000037395"/>
    </source>
</evidence>
<dbReference type="OrthoDB" id="164170at2"/>
<reference evidence="5" key="1">
    <citation type="submission" date="2016-08" db="EMBL/GenBank/DDBJ databases">
        <title>Sequencing, Assembly and Comparative Genomics of S. aureofaciens ATCC 10762.</title>
        <authorList>
            <person name="Gradnigo J.S."/>
            <person name="Johnson N."/>
            <person name="Somerville G.A."/>
        </authorList>
    </citation>
    <scope>NUCLEOTIDE SEQUENCE [LARGE SCALE GENOMIC DNA]</scope>
    <source>
        <strain evidence="5">ATCC 10762</strain>
    </source>
</reference>
<evidence type="ECO:0000256" key="1">
    <source>
        <dbReference type="ARBA" id="ARBA00006814"/>
    </source>
</evidence>
<dbReference type="Pfam" id="PF01750">
    <property type="entry name" value="HycI"/>
    <property type="match status" value="1"/>
</dbReference>